<dbReference type="InterPro" id="IPR021508">
    <property type="entry name" value="Gp17-like"/>
</dbReference>
<dbReference type="Gene3D" id="3.30.2000.30">
    <property type="match status" value="1"/>
</dbReference>
<dbReference type="RefSeq" id="WP_133033161.1">
    <property type="nucleotide sequence ID" value="NZ_BAABEI010000012.1"/>
</dbReference>
<protein>
    <submittedName>
        <fullName evidence="1">Uncharacterized protein DUF3168</fullName>
    </submittedName>
</protein>
<name>A0A4R2D1Z0_SHIGR</name>
<evidence type="ECO:0000313" key="1">
    <source>
        <dbReference type="EMBL" id="TCN47626.1"/>
    </source>
</evidence>
<keyword evidence="2" id="KW-1185">Reference proteome</keyword>
<dbReference type="InterPro" id="IPR053745">
    <property type="entry name" value="Viral_Tail_Comp_sf"/>
</dbReference>
<proteinExistence type="predicted"/>
<dbReference type="AlphaFoldDB" id="A0A4R2D1Z0"/>
<dbReference type="Pfam" id="PF11367">
    <property type="entry name" value="Tail_completion_gp17"/>
    <property type="match status" value="1"/>
</dbReference>
<evidence type="ECO:0000313" key="2">
    <source>
        <dbReference type="Proteomes" id="UP000295351"/>
    </source>
</evidence>
<dbReference type="Proteomes" id="UP000295351">
    <property type="component" value="Unassembled WGS sequence"/>
</dbReference>
<organism evidence="1 2">
    <name type="scientific">Shinella granuli</name>
    <dbReference type="NCBI Taxonomy" id="323621"/>
    <lineage>
        <taxon>Bacteria</taxon>
        <taxon>Pseudomonadati</taxon>
        <taxon>Pseudomonadota</taxon>
        <taxon>Alphaproteobacteria</taxon>
        <taxon>Hyphomicrobiales</taxon>
        <taxon>Rhizobiaceae</taxon>
        <taxon>Shinella</taxon>
    </lineage>
</organism>
<comment type="caution">
    <text evidence="1">The sequence shown here is derived from an EMBL/GenBank/DDBJ whole genome shotgun (WGS) entry which is preliminary data.</text>
</comment>
<sequence length="135" mass="14248">MSAASALQKAIFARLSGDAALTALVGANGITDRRPDGPAAPLLVIAGIDSTDHSTASEAGEEHVVTLEAWSEAAGHRQAQAMAAAVRAALDDAALVLAGHHLVLLFHRDTQLRRDGKSRFHRAQMRFRAVTEPHA</sequence>
<dbReference type="EMBL" id="SLVX01000002">
    <property type="protein sequence ID" value="TCN47626.1"/>
    <property type="molecule type" value="Genomic_DNA"/>
</dbReference>
<gene>
    <name evidence="1" type="ORF">EV665_102145</name>
</gene>
<reference evidence="1 2" key="1">
    <citation type="submission" date="2019-03" db="EMBL/GenBank/DDBJ databases">
        <title>Genomic Encyclopedia of Type Strains, Phase IV (KMG-IV): sequencing the most valuable type-strain genomes for metagenomic binning, comparative biology and taxonomic classification.</title>
        <authorList>
            <person name="Goeker M."/>
        </authorList>
    </citation>
    <scope>NUCLEOTIDE SEQUENCE [LARGE SCALE GENOMIC DNA]</scope>
    <source>
        <strain evidence="1 2">DSM 18401</strain>
    </source>
</reference>
<accession>A0A4R2D1Z0</accession>